<accession>A0A8S5MIY5</accession>
<sequence>MKTSRRRSLNPSRVDVIEYLDNADVIEHIENIPETLCFGDFLIYTRNSQSISGGISFLFGV</sequence>
<dbReference type="EMBL" id="BK014913">
    <property type="protein sequence ID" value="DAD82202.1"/>
    <property type="molecule type" value="Genomic_DNA"/>
</dbReference>
<reference evidence="1" key="1">
    <citation type="journal article" date="2021" name="Proc. Natl. Acad. Sci. U.S.A.">
        <title>A Catalog of Tens of Thousands of Viruses from Human Metagenomes Reveals Hidden Associations with Chronic Diseases.</title>
        <authorList>
            <person name="Tisza M.J."/>
            <person name="Buck C.B."/>
        </authorList>
    </citation>
    <scope>NUCLEOTIDE SEQUENCE</scope>
    <source>
        <strain evidence="1">CtwQg18</strain>
    </source>
</reference>
<organism evidence="1">
    <name type="scientific">Siphoviridae sp. ctwQg18</name>
    <dbReference type="NCBI Taxonomy" id="2826516"/>
    <lineage>
        <taxon>Viruses</taxon>
        <taxon>Duplodnaviria</taxon>
        <taxon>Heunggongvirae</taxon>
        <taxon>Uroviricota</taxon>
        <taxon>Caudoviricetes</taxon>
    </lineage>
</organism>
<proteinExistence type="predicted"/>
<evidence type="ECO:0000313" key="1">
    <source>
        <dbReference type="EMBL" id="DAD82202.1"/>
    </source>
</evidence>
<name>A0A8S5MIY5_9CAUD</name>
<dbReference type="EMBL" id="BK014913">
    <property type="protein sequence ID" value="DAD82183.1"/>
    <property type="molecule type" value="Genomic_DNA"/>
</dbReference>
<protein>
    <submittedName>
        <fullName evidence="1">Uncharacterized protein</fullName>
    </submittedName>
</protein>